<organism evidence="1 2">
    <name type="scientific">Sporocytophaga myxococcoides</name>
    <dbReference type="NCBI Taxonomy" id="153721"/>
    <lineage>
        <taxon>Bacteria</taxon>
        <taxon>Pseudomonadati</taxon>
        <taxon>Bacteroidota</taxon>
        <taxon>Cytophagia</taxon>
        <taxon>Cytophagales</taxon>
        <taxon>Cytophagaceae</taxon>
        <taxon>Sporocytophaga</taxon>
    </lineage>
</organism>
<evidence type="ECO:0000313" key="2">
    <source>
        <dbReference type="Proteomes" id="UP000030185"/>
    </source>
</evidence>
<dbReference type="Proteomes" id="UP000030185">
    <property type="component" value="Unassembled WGS sequence"/>
</dbReference>
<dbReference type="AlphaFoldDB" id="A0A098LIB0"/>
<comment type="caution">
    <text evidence="1">The sequence shown here is derived from an EMBL/GenBank/DDBJ whole genome shotgun (WGS) entry which is preliminary data.</text>
</comment>
<reference evidence="1 2" key="1">
    <citation type="submission" date="2014-09" db="EMBL/GenBank/DDBJ databases">
        <title>Sporocytophaga myxococcoides PG-01 genome sequencing.</title>
        <authorList>
            <person name="Liu L."/>
            <person name="Gao P.J."/>
            <person name="Chen G.J."/>
            <person name="Wang L.S."/>
        </authorList>
    </citation>
    <scope>NUCLEOTIDE SEQUENCE [LARGE SCALE GENOMIC DNA]</scope>
    <source>
        <strain evidence="1 2">PG-01</strain>
    </source>
</reference>
<gene>
    <name evidence="1" type="ORF">MYP_2957</name>
</gene>
<proteinExistence type="predicted"/>
<name>A0A098LIB0_9BACT</name>
<dbReference type="EMBL" id="BBLT01000005">
    <property type="protein sequence ID" value="GAL85728.1"/>
    <property type="molecule type" value="Genomic_DNA"/>
</dbReference>
<protein>
    <submittedName>
        <fullName evidence="1">Uncharacterized protein</fullName>
    </submittedName>
</protein>
<accession>A0A098LIB0</accession>
<sequence length="118" mass="13020">MPLSIPCIVLPIIDGSPLLILTPFARITNPQLAIDTIGNVRRPILSTPFPLCQPTGIPNNNAIKISITEWPKVLRLKPINCKGSAINSIGFVFYHGPKLKKTSNLFVLLYSNTKYLHS</sequence>
<evidence type="ECO:0000313" key="1">
    <source>
        <dbReference type="EMBL" id="GAL85728.1"/>
    </source>
</evidence>
<keyword evidence="2" id="KW-1185">Reference proteome</keyword>